<feature type="domain" description="EGF-like" evidence="7">
    <location>
        <begin position="42"/>
        <end position="78"/>
    </location>
</feature>
<comment type="caution">
    <text evidence="4">Lacks conserved residue(s) required for the propagation of feature annotation.</text>
</comment>
<evidence type="ECO:0000313" key="9">
    <source>
        <dbReference type="Proteomes" id="UP000614601"/>
    </source>
</evidence>
<comment type="caution">
    <text evidence="8">The sequence shown here is derived from an EMBL/GenBank/DDBJ whole genome shotgun (WGS) entry which is preliminary data.</text>
</comment>
<evidence type="ECO:0000256" key="1">
    <source>
        <dbReference type="ARBA" id="ARBA00022536"/>
    </source>
</evidence>
<keyword evidence="1 4" id="KW-0245">EGF-like domain</keyword>
<dbReference type="GO" id="GO:0007157">
    <property type="term" value="P:heterophilic cell-cell adhesion via plasma membrane cell adhesion molecules"/>
    <property type="evidence" value="ECO:0007669"/>
    <property type="project" value="TreeGrafter"/>
</dbReference>
<dbReference type="GO" id="GO:0046982">
    <property type="term" value="F:protein heterodimerization activity"/>
    <property type="evidence" value="ECO:0007669"/>
    <property type="project" value="TreeGrafter"/>
</dbReference>
<dbReference type="Proteomes" id="UP000614601">
    <property type="component" value="Unassembled WGS sequence"/>
</dbReference>
<dbReference type="SUPFAM" id="SSF57196">
    <property type="entry name" value="EGF/Laminin"/>
    <property type="match status" value="2"/>
</dbReference>
<feature type="signal peptide" evidence="6">
    <location>
        <begin position="1"/>
        <end position="16"/>
    </location>
</feature>
<evidence type="ECO:0000256" key="6">
    <source>
        <dbReference type="SAM" id="SignalP"/>
    </source>
</evidence>
<protein>
    <recommendedName>
        <fullName evidence="7">EGF-like domain-containing protein</fullName>
    </recommendedName>
</protein>
<dbReference type="PANTHER" id="PTHR11219">
    <property type="entry name" value="TENEURIN AND N-ACETYLGLUCOSAMINE-1-PHOSPHODIESTER ALPHA-N-ACETYLGLUCOSAMINIDASE"/>
    <property type="match status" value="1"/>
</dbReference>
<dbReference type="PROSITE" id="PS50026">
    <property type="entry name" value="EGF_3"/>
    <property type="match status" value="2"/>
</dbReference>
<evidence type="ECO:0000256" key="4">
    <source>
        <dbReference type="PROSITE-ProRule" id="PRU00076"/>
    </source>
</evidence>
<evidence type="ECO:0000256" key="3">
    <source>
        <dbReference type="ARBA" id="ARBA00023157"/>
    </source>
</evidence>
<dbReference type="GO" id="GO:0042803">
    <property type="term" value="F:protein homodimerization activity"/>
    <property type="evidence" value="ECO:0007669"/>
    <property type="project" value="TreeGrafter"/>
</dbReference>
<keyword evidence="2" id="KW-0677">Repeat</keyword>
<feature type="disulfide bond" evidence="4">
    <location>
        <begin position="68"/>
        <end position="77"/>
    </location>
</feature>
<dbReference type="OrthoDB" id="10040561at2759"/>
<dbReference type="Gene3D" id="2.10.25.10">
    <property type="entry name" value="Laminin"/>
    <property type="match status" value="2"/>
</dbReference>
<dbReference type="GO" id="GO:0043005">
    <property type="term" value="C:neuron projection"/>
    <property type="evidence" value="ECO:0007669"/>
    <property type="project" value="TreeGrafter"/>
</dbReference>
<dbReference type="PROSITE" id="PS01186">
    <property type="entry name" value="EGF_2"/>
    <property type="match status" value="2"/>
</dbReference>
<keyword evidence="9" id="KW-1185">Reference proteome</keyword>
<evidence type="ECO:0000313" key="8">
    <source>
        <dbReference type="EMBL" id="CAD5221365.1"/>
    </source>
</evidence>
<dbReference type="Pfam" id="PF00008">
    <property type="entry name" value="EGF"/>
    <property type="match status" value="1"/>
</dbReference>
<feature type="compositionally biased region" description="Polar residues" evidence="5">
    <location>
        <begin position="137"/>
        <end position="147"/>
    </location>
</feature>
<keyword evidence="6" id="KW-0732">Signal</keyword>
<feature type="region of interest" description="Disordered" evidence="5">
    <location>
        <begin position="137"/>
        <end position="159"/>
    </location>
</feature>
<proteinExistence type="predicted"/>
<name>A0A811KZ85_9BILA</name>
<organism evidence="8 9">
    <name type="scientific">Bursaphelenchus okinawaensis</name>
    <dbReference type="NCBI Taxonomy" id="465554"/>
    <lineage>
        <taxon>Eukaryota</taxon>
        <taxon>Metazoa</taxon>
        <taxon>Ecdysozoa</taxon>
        <taxon>Nematoda</taxon>
        <taxon>Chromadorea</taxon>
        <taxon>Rhabditida</taxon>
        <taxon>Tylenchina</taxon>
        <taxon>Tylenchomorpha</taxon>
        <taxon>Aphelenchoidea</taxon>
        <taxon>Aphelenchoididae</taxon>
        <taxon>Bursaphelenchus</taxon>
    </lineage>
</organism>
<dbReference type="GO" id="GO:0050839">
    <property type="term" value="F:cell adhesion molecule binding"/>
    <property type="evidence" value="ECO:0007669"/>
    <property type="project" value="TreeGrafter"/>
</dbReference>
<feature type="chain" id="PRO_5036221161" description="EGF-like domain-containing protein" evidence="6">
    <location>
        <begin position="17"/>
        <end position="159"/>
    </location>
</feature>
<reference evidence="8" key="1">
    <citation type="submission" date="2020-09" db="EMBL/GenBank/DDBJ databases">
        <authorList>
            <person name="Kikuchi T."/>
        </authorList>
    </citation>
    <scope>NUCLEOTIDE SEQUENCE</scope>
    <source>
        <strain evidence="8">SH1</strain>
    </source>
</reference>
<evidence type="ECO:0000259" key="7">
    <source>
        <dbReference type="PROSITE" id="PS50026"/>
    </source>
</evidence>
<evidence type="ECO:0000256" key="5">
    <source>
        <dbReference type="SAM" id="MobiDB-lite"/>
    </source>
</evidence>
<keyword evidence="3 4" id="KW-1015">Disulfide bond</keyword>
<dbReference type="SMART" id="SM00181">
    <property type="entry name" value="EGF"/>
    <property type="match status" value="2"/>
</dbReference>
<dbReference type="AlphaFoldDB" id="A0A811KZ85"/>
<dbReference type="PROSITE" id="PS00022">
    <property type="entry name" value="EGF_1"/>
    <property type="match status" value="2"/>
</dbReference>
<dbReference type="EMBL" id="CAJFCW020000004">
    <property type="protein sequence ID" value="CAG9114980.1"/>
    <property type="molecule type" value="Genomic_DNA"/>
</dbReference>
<evidence type="ECO:0000256" key="2">
    <source>
        <dbReference type="ARBA" id="ARBA00022737"/>
    </source>
</evidence>
<dbReference type="GO" id="GO:0048666">
    <property type="term" value="P:neuron development"/>
    <property type="evidence" value="ECO:0007669"/>
    <property type="project" value="TreeGrafter"/>
</dbReference>
<dbReference type="InterPro" id="IPR051216">
    <property type="entry name" value="Teneurin"/>
</dbReference>
<dbReference type="Proteomes" id="UP000783686">
    <property type="component" value="Unassembled WGS sequence"/>
</dbReference>
<gene>
    <name evidence="8" type="ORF">BOKJ2_LOCUS9408</name>
</gene>
<dbReference type="PANTHER" id="PTHR11219:SF69">
    <property type="entry name" value="TENEURIN-A"/>
    <property type="match status" value="1"/>
</dbReference>
<sequence length="159" mass="17064">MNSTCFLVLLVTVASARTMNNDWIKARKTRQSENESVNSVSSPSVCTAEDCSNHGTCFGTKTMPFCICQIGFAGPRCQESYCDSNRECSGHGWCMGTTNQYTCLCNLGYSGTKCEVAGIVVNATEPVNAEVYAKQTTLAPSDGPVNTDSDDEKQLTGQA</sequence>
<feature type="domain" description="EGF-like" evidence="7">
    <location>
        <begin position="79"/>
        <end position="115"/>
    </location>
</feature>
<dbReference type="EMBL" id="CAJFDH010000004">
    <property type="protein sequence ID" value="CAD5221365.1"/>
    <property type="molecule type" value="Genomic_DNA"/>
</dbReference>
<accession>A0A811KZ85</accession>
<dbReference type="InterPro" id="IPR000742">
    <property type="entry name" value="EGF"/>
</dbReference>
<feature type="disulfide bond" evidence="4">
    <location>
        <begin position="105"/>
        <end position="114"/>
    </location>
</feature>